<keyword evidence="5" id="KW-0031">Aminopeptidase</keyword>
<keyword evidence="6" id="KW-0964">Secreted</keyword>
<feature type="region of interest" description="Disordered" evidence="15">
    <location>
        <begin position="17"/>
        <end position="59"/>
    </location>
</feature>
<comment type="similarity">
    <text evidence="3">Belongs to the peptidase M28 family. M28A subfamily.</text>
</comment>
<evidence type="ECO:0000256" key="7">
    <source>
        <dbReference type="ARBA" id="ARBA00022670"/>
    </source>
</evidence>
<evidence type="ECO:0000256" key="3">
    <source>
        <dbReference type="ARBA" id="ARBA00005957"/>
    </source>
</evidence>
<keyword evidence="11 14" id="KW-0862">Zinc</keyword>
<dbReference type="SUPFAM" id="SSF52025">
    <property type="entry name" value="PA domain"/>
    <property type="match status" value="1"/>
</dbReference>
<dbReference type="FunFam" id="3.40.630.10:FF:000054">
    <property type="entry name" value="Peptide hydrolase"/>
    <property type="match status" value="1"/>
</dbReference>
<dbReference type="InterPro" id="IPR007484">
    <property type="entry name" value="Peptidase_M28"/>
</dbReference>
<dbReference type="GO" id="GO:0004177">
    <property type="term" value="F:aminopeptidase activity"/>
    <property type="evidence" value="ECO:0007669"/>
    <property type="project" value="UniProtKB-KW"/>
</dbReference>
<dbReference type="EC" id="3.4.-.-" evidence="14"/>
<feature type="domain" description="Peptidase M28" evidence="17">
    <location>
        <begin position="266"/>
        <end position="486"/>
    </location>
</feature>
<dbReference type="CDD" id="cd02130">
    <property type="entry name" value="PA_ScAPY_like"/>
    <property type="match status" value="1"/>
</dbReference>
<reference evidence="18 19" key="1">
    <citation type="journal article" date="2018" name="Sci. Rep.">
        <title>Comparative genomics provides insights into the lifestyle and reveals functional heterogeneity of dark septate endophytic fungi.</title>
        <authorList>
            <person name="Knapp D.G."/>
            <person name="Nemeth J.B."/>
            <person name="Barry K."/>
            <person name="Hainaut M."/>
            <person name="Henrissat B."/>
            <person name="Johnson J."/>
            <person name="Kuo A."/>
            <person name="Lim J.H.P."/>
            <person name="Lipzen A."/>
            <person name="Nolan M."/>
            <person name="Ohm R.A."/>
            <person name="Tamas L."/>
            <person name="Grigoriev I.V."/>
            <person name="Spatafora J.W."/>
            <person name="Nagy L.G."/>
            <person name="Kovacs G.M."/>
        </authorList>
    </citation>
    <scope>NUCLEOTIDE SEQUENCE [LARGE SCALE GENOMIC DNA]</scope>
    <source>
        <strain evidence="18 19">DSE2036</strain>
    </source>
</reference>
<keyword evidence="9 14" id="KW-0732">Signal</keyword>
<dbReference type="OrthoDB" id="10013407at2759"/>
<keyword evidence="8 14" id="KW-0479">Metal-binding</keyword>
<evidence type="ECO:0000256" key="4">
    <source>
        <dbReference type="ARBA" id="ARBA00011245"/>
    </source>
</evidence>
<protein>
    <recommendedName>
        <fullName evidence="14">Peptide hydrolase</fullName>
        <ecNumber evidence="14">3.4.-.-</ecNumber>
    </recommendedName>
</protein>
<dbReference type="STRING" id="97972.A0A2V1DSG4"/>
<dbReference type="CDD" id="cd03876">
    <property type="entry name" value="M28_SGAP_like"/>
    <property type="match status" value="1"/>
</dbReference>
<evidence type="ECO:0000256" key="13">
    <source>
        <dbReference type="ARBA" id="ARBA00023180"/>
    </source>
</evidence>
<keyword evidence="19" id="KW-1185">Reference proteome</keyword>
<evidence type="ECO:0000256" key="15">
    <source>
        <dbReference type="SAM" id="MobiDB-lite"/>
    </source>
</evidence>
<dbReference type="GO" id="GO:0008235">
    <property type="term" value="F:metalloexopeptidase activity"/>
    <property type="evidence" value="ECO:0007669"/>
    <property type="project" value="InterPro"/>
</dbReference>
<evidence type="ECO:0000259" key="16">
    <source>
        <dbReference type="Pfam" id="PF02225"/>
    </source>
</evidence>
<dbReference type="InterPro" id="IPR045175">
    <property type="entry name" value="M28_fam"/>
</dbReference>
<dbReference type="EMBL" id="KZ805360">
    <property type="protein sequence ID" value="PVI01238.1"/>
    <property type="molecule type" value="Genomic_DNA"/>
</dbReference>
<feature type="chain" id="PRO_5015801841" description="Peptide hydrolase" evidence="14">
    <location>
        <begin position="21"/>
        <end position="539"/>
    </location>
</feature>
<evidence type="ECO:0000313" key="19">
    <source>
        <dbReference type="Proteomes" id="UP000244855"/>
    </source>
</evidence>
<dbReference type="GO" id="GO:0005576">
    <property type="term" value="C:extracellular region"/>
    <property type="evidence" value="ECO:0007669"/>
    <property type="project" value="UniProtKB-SubCell"/>
</dbReference>
<sequence>MRSACLLAIAALAAPAACGAAPPPPPPPPTSKPSPPPKPSGPPKPPGPPAPPPGGPKELVTPKALEELVKLEDLLAGSQKLQDFADANGGNRAFGSLAHNETTEWLYQTLKATGYYDVYKQPFIELFTAATVGFTANGETYASEYFTYGPSAEDLSAPIVVVNNLGCDATDYPAEVSGNIALVSRGTCTFAVKAANAKTAGAVGAIIYNNADGLIGGGTLGGVGDYAPVLGVSGQTGATLKESVAAGETIAVLNIDTIAENRTSYNVIAETKEGDHNNVIMLGGHTDSVFAGPGINDDGSGTIGSLIVALALTKFKIKNAVRFGFWSAEEFGKLGSYYYLKTLNGTIGEGSAAEAHKVRAYLNFDMIASPNYVLGVYDGDGSAFNFSGPAGSDTIEKDFQDFYTSKGQSYVPSIFSGRSDYAAFLENGIPSGGLFTGAEELKTEEEARLFGGEAGVALDINYHKVGDTIDNLNTEAYLLNSQAIANSVAKYAVSFDGIPTADAALRKRGADLYRFQKRFDDESKAHGHAAPCGHALVEL</sequence>
<evidence type="ECO:0000313" key="18">
    <source>
        <dbReference type="EMBL" id="PVI01238.1"/>
    </source>
</evidence>
<evidence type="ECO:0000256" key="6">
    <source>
        <dbReference type="ARBA" id="ARBA00022525"/>
    </source>
</evidence>
<evidence type="ECO:0000256" key="8">
    <source>
        <dbReference type="ARBA" id="ARBA00022723"/>
    </source>
</evidence>
<keyword evidence="7 14" id="KW-0645">Protease</keyword>
<dbReference type="SUPFAM" id="SSF53187">
    <property type="entry name" value="Zn-dependent exopeptidases"/>
    <property type="match status" value="1"/>
</dbReference>
<dbReference type="PANTHER" id="PTHR12147:SF57">
    <property type="entry name" value="PEPTIDE HYDROLASE"/>
    <property type="match status" value="1"/>
</dbReference>
<dbReference type="Gene3D" id="3.50.30.30">
    <property type="match status" value="1"/>
</dbReference>
<comment type="cofactor">
    <cofactor evidence="1">
        <name>Zn(2+)</name>
        <dbReference type="ChEBI" id="CHEBI:29105"/>
    </cofactor>
</comment>
<evidence type="ECO:0000256" key="10">
    <source>
        <dbReference type="ARBA" id="ARBA00022801"/>
    </source>
</evidence>
<dbReference type="InterPro" id="IPR003137">
    <property type="entry name" value="PA_domain"/>
</dbReference>
<evidence type="ECO:0000256" key="2">
    <source>
        <dbReference type="ARBA" id="ARBA00004613"/>
    </source>
</evidence>
<dbReference type="Gene3D" id="3.40.630.10">
    <property type="entry name" value="Zn peptidases"/>
    <property type="match status" value="1"/>
</dbReference>
<dbReference type="PANTHER" id="PTHR12147">
    <property type="entry name" value="METALLOPEPTIDASE M28 FAMILY MEMBER"/>
    <property type="match status" value="1"/>
</dbReference>
<feature type="signal peptide" evidence="14">
    <location>
        <begin position="1"/>
        <end position="20"/>
    </location>
</feature>
<feature type="domain" description="PA" evidence="16">
    <location>
        <begin position="156"/>
        <end position="240"/>
    </location>
</feature>
<dbReference type="InterPro" id="IPR046450">
    <property type="entry name" value="PA_dom_sf"/>
</dbReference>
<dbReference type="Pfam" id="PF02225">
    <property type="entry name" value="PA"/>
    <property type="match status" value="1"/>
</dbReference>
<dbReference type="Proteomes" id="UP000244855">
    <property type="component" value="Unassembled WGS sequence"/>
</dbReference>
<keyword evidence="12" id="KW-0482">Metalloprotease</keyword>
<keyword evidence="10 14" id="KW-0378">Hydrolase</keyword>
<comment type="subunit">
    <text evidence="4">Monomer.</text>
</comment>
<dbReference type="InterPro" id="IPR041756">
    <property type="entry name" value="M28_SGAP-like"/>
</dbReference>
<evidence type="ECO:0000256" key="9">
    <source>
        <dbReference type="ARBA" id="ARBA00022729"/>
    </source>
</evidence>
<name>A0A2V1DSG4_9PLEO</name>
<dbReference type="GO" id="GO:0006508">
    <property type="term" value="P:proteolysis"/>
    <property type="evidence" value="ECO:0007669"/>
    <property type="project" value="UniProtKB-KW"/>
</dbReference>
<evidence type="ECO:0000256" key="1">
    <source>
        <dbReference type="ARBA" id="ARBA00001947"/>
    </source>
</evidence>
<dbReference type="AlphaFoldDB" id="A0A2V1DSG4"/>
<evidence type="ECO:0000256" key="11">
    <source>
        <dbReference type="ARBA" id="ARBA00022833"/>
    </source>
</evidence>
<gene>
    <name evidence="18" type="ORF">DM02DRAFT_613762</name>
</gene>
<feature type="compositionally biased region" description="Pro residues" evidence="15">
    <location>
        <begin position="21"/>
        <end position="55"/>
    </location>
</feature>
<proteinExistence type="inferred from homology"/>
<comment type="subcellular location">
    <subcellularLocation>
        <location evidence="2">Secreted</location>
    </subcellularLocation>
</comment>
<evidence type="ECO:0000256" key="5">
    <source>
        <dbReference type="ARBA" id="ARBA00022438"/>
    </source>
</evidence>
<accession>A0A2V1DSG4</accession>
<dbReference type="GO" id="GO:0046872">
    <property type="term" value="F:metal ion binding"/>
    <property type="evidence" value="ECO:0007669"/>
    <property type="project" value="UniProtKB-KW"/>
</dbReference>
<evidence type="ECO:0000256" key="12">
    <source>
        <dbReference type="ARBA" id="ARBA00023049"/>
    </source>
</evidence>
<evidence type="ECO:0000259" key="17">
    <source>
        <dbReference type="Pfam" id="PF04389"/>
    </source>
</evidence>
<dbReference type="Pfam" id="PF04389">
    <property type="entry name" value="Peptidase_M28"/>
    <property type="match status" value="1"/>
</dbReference>
<evidence type="ECO:0000256" key="14">
    <source>
        <dbReference type="RuleBase" id="RU361240"/>
    </source>
</evidence>
<keyword evidence="13" id="KW-0325">Glycoprotein</keyword>
<organism evidence="18 19">
    <name type="scientific">Periconia macrospinosa</name>
    <dbReference type="NCBI Taxonomy" id="97972"/>
    <lineage>
        <taxon>Eukaryota</taxon>
        <taxon>Fungi</taxon>
        <taxon>Dikarya</taxon>
        <taxon>Ascomycota</taxon>
        <taxon>Pezizomycotina</taxon>
        <taxon>Dothideomycetes</taxon>
        <taxon>Pleosporomycetidae</taxon>
        <taxon>Pleosporales</taxon>
        <taxon>Massarineae</taxon>
        <taxon>Periconiaceae</taxon>
        <taxon>Periconia</taxon>
    </lineage>
</organism>